<keyword evidence="4" id="KW-1003">Cell membrane</keyword>
<dbReference type="EMBL" id="QJRY01000002">
    <property type="protein sequence ID" value="PYB75311.1"/>
    <property type="molecule type" value="Genomic_DNA"/>
</dbReference>
<evidence type="ECO:0000256" key="4">
    <source>
        <dbReference type="ARBA" id="ARBA00022475"/>
    </source>
</evidence>
<feature type="transmembrane region" description="Helical" evidence="8">
    <location>
        <begin position="133"/>
        <end position="153"/>
    </location>
</feature>
<keyword evidence="6 8" id="KW-1133">Transmembrane helix</keyword>
<evidence type="ECO:0000256" key="8">
    <source>
        <dbReference type="SAM" id="Phobius"/>
    </source>
</evidence>
<feature type="transmembrane region" description="Helical" evidence="8">
    <location>
        <begin position="104"/>
        <end position="127"/>
    </location>
</feature>
<name>A0ABX5NTT4_9HYPH</name>
<dbReference type="InterPro" id="IPR000522">
    <property type="entry name" value="ABC_transptr_permease_BtuC"/>
</dbReference>
<evidence type="ECO:0000256" key="7">
    <source>
        <dbReference type="ARBA" id="ARBA00023136"/>
    </source>
</evidence>
<keyword evidence="3" id="KW-0813">Transport</keyword>
<accession>A0ABX5NTT4</accession>
<dbReference type="Pfam" id="PF01032">
    <property type="entry name" value="FecCD"/>
    <property type="match status" value="1"/>
</dbReference>
<evidence type="ECO:0000256" key="2">
    <source>
        <dbReference type="ARBA" id="ARBA00007935"/>
    </source>
</evidence>
<evidence type="ECO:0000256" key="1">
    <source>
        <dbReference type="ARBA" id="ARBA00004651"/>
    </source>
</evidence>
<dbReference type="CDD" id="cd06550">
    <property type="entry name" value="TM_ABC_iron-siderophores_like"/>
    <property type="match status" value="1"/>
</dbReference>
<protein>
    <submittedName>
        <fullName evidence="9">Iron ABC transporter</fullName>
    </submittedName>
</protein>
<dbReference type="SUPFAM" id="SSF81345">
    <property type="entry name" value="ABC transporter involved in vitamin B12 uptake, BtuC"/>
    <property type="match status" value="1"/>
</dbReference>
<comment type="similarity">
    <text evidence="2">Belongs to the binding-protein-dependent transport system permease family. FecCD subfamily.</text>
</comment>
<dbReference type="Gene3D" id="1.10.3470.10">
    <property type="entry name" value="ABC transporter involved in vitamin B12 uptake, BtuC"/>
    <property type="match status" value="1"/>
</dbReference>
<reference evidence="9 10" key="1">
    <citation type="submission" date="2018-06" db="EMBL/GenBank/DDBJ databases">
        <title>Rhizobium wuzhouense sp. nov., isolated from roots of Oryza officinalis.</title>
        <authorList>
            <person name="Yuan T."/>
        </authorList>
    </citation>
    <scope>NUCLEOTIDE SEQUENCE [LARGE SCALE GENOMIC DNA]</scope>
    <source>
        <strain evidence="9 10">W44</strain>
    </source>
</reference>
<evidence type="ECO:0000256" key="3">
    <source>
        <dbReference type="ARBA" id="ARBA00022448"/>
    </source>
</evidence>
<dbReference type="Proteomes" id="UP000247536">
    <property type="component" value="Unassembled WGS sequence"/>
</dbReference>
<evidence type="ECO:0000256" key="6">
    <source>
        <dbReference type="ARBA" id="ARBA00022989"/>
    </source>
</evidence>
<dbReference type="RefSeq" id="WP_110790698.1">
    <property type="nucleotide sequence ID" value="NZ_QJRY01000002.1"/>
</dbReference>
<feature type="transmembrane region" description="Helical" evidence="8">
    <location>
        <begin position="165"/>
        <end position="187"/>
    </location>
</feature>
<gene>
    <name evidence="9" type="ORF">DMY87_07645</name>
</gene>
<comment type="caution">
    <text evidence="9">The sequence shown here is derived from an EMBL/GenBank/DDBJ whole genome shotgun (WGS) entry which is preliminary data.</text>
</comment>
<sequence length="354" mass="35944">MRDRMSGDRSGIGHLVIAALILLLAVSVLVSIVIGPTGVGLPDLIAYLGGDAQTLDRQNLIILEAVRLPRTGMGLLIGAALGVSGAMMQGLFRNPLADPGIVGVSSGAALAAVIAIVLGPTVLLPLAALFGNLFLPLMAFLGGLGNTFLLYVIATRDGRTSTTALVLSGIAIAALTGAATGMLIFMADDRALRDITFWSLGSLSGANTTKILSILPFVGFVLGIIPFVARGLDALILGDAAAFHMGIPVQRLKRLTILAVAAACGATVAVAGSIGFIGIVVPHLLRLAIGPSHRFLLPASALGGAALLLLADTAARTIAAPAELPIGIITALLGAPVFLMLLLGRNGRQAMEGL</sequence>
<dbReference type="PANTHER" id="PTHR30472">
    <property type="entry name" value="FERRIC ENTEROBACTIN TRANSPORT SYSTEM PERMEASE PROTEIN"/>
    <property type="match status" value="1"/>
</dbReference>
<keyword evidence="7 8" id="KW-0472">Membrane</keyword>
<feature type="transmembrane region" description="Helical" evidence="8">
    <location>
        <begin position="12"/>
        <end position="34"/>
    </location>
</feature>
<evidence type="ECO:0000256" key="5">
    <source>
        <dbReference type="ARBA" id="ARBA00022692"/>
    </source>
</evidence>
<dbReference type="PANTHER" id="PTHR30472:SF25">
    <property type="entry name" value="ABC TRANSPORTER PERMEASE PROTEIN MJ0876-RELATED"/>
    <property type="match status" value="1"/>
</dbReference>
<feature type="transmembrane region" description="Helical" evidence="8">
    <location>
        <begin position="73"/>
        <end position="92"/>
    </location>
</feature>
<keyword evidence="5 8" id="KW-0812">Transmembrane</keyword>
<proteinExistence type="inferred from homology"/>
<keyword evidence="10" id="KW-1185">Reference proteome</keyword>
<evidence type="ECO:0000313" key="10">
    <source>
        <dbReference type="Proteomes" id="UP000247536"/>
    </source>
</evidence>
<comment type="subcellular location">
    <subcellularLocation>
        <location evidence="1">Cell membrane</location>
        <topology evidence="1">Multi-pass membrane protein</topology>
    </subcellularLocation>
</comment>
<feature type="transmembrane region" description="Helical" evidence="8">
    <location>
        <begin position="207"/>
        <end position="229"/>
    </location>
</feature>
<dbReference type="InterPro" id="IPR037294">
    <property type="entry name" value="ABC_BtuC-like"/>
</dbReference>
<feature type="transmembrane region" description="Helical" evidence="8">
    <location>
        <begin position="324"/>
        <end position="344"/>
    </location>
</feature>
<evidence type="ECO:0000313" key="9">
    <source>
        <dbReference type="EMBL" id="PYB75311.1"/>
    </source>
</evidence>
<feature type="transmembrane region" description="Helical" evidence="8">
    <location>
        <begin position="255"/>
        <end position="281"/>
    </location>
</feature>
<feature type="transmembrane region" description="Helical" evidence="8">
    <location>
        <begin position="293"/>
        <end position="312"/>
    </location>
</feature>
<organism evidence="9 10">
    <name type="scientific">Rhizobium wuzhouense</name>
    <dbReference type="NCBI Taxonomy" id="1986026"/>
    <lineage>
        <taxon>Bacteria</taxon>
        <taxon>Pseudomonadati</taxon>
        <taxon>Pseudomonadota</taxon>
        <taxon>Alphaproteobacteria</taxon>
        <taxon>Hyphomicrobiales</taxon>
        <taxon>Rhizobiaceae</taxon>
        <taxon>Rhizobium/Agrobacterium group</taxon>
        <taxon>Rhizobium</taxon>
    </lineage>
</organism>